<dbReference type="EMBL" id="AP029172">
    <property type="protein sequence ID" value="BFD47295.1"/>
    <property type="molecule type" value="Genomic_DNA"/>
</dbReference>
<gene>
    <name evidence="2" type="ORF">DMENIID0003_03690</name>
</gene>
<dbReference type="AlphaFoldDB" id="A0AAT9GC01"/>
<evidence type="ECO:0000313" key="2">
    <source>
        <dbReference type="EMBL" id="BFD47295.1"/>
    </source>
</evidence>
<evidence type="ECO:0000256" key="1">
    <source>
        <dbReference type="SAM" id="Coils"/>
    </source>
</evidence>
<name>A0AAT9GC01_9RICK</name>
<accession>A0AAT9GC01</accession>
<feature type="coiled-coil region" evidence="1">
    <location>
        <begin position="291"/>
        <end position="318"/>
    </location>
</feature>
<keyword evidence="1" id="KW-0175">Coiled coil</keyword>
<organism evidence="2">
    <name type="scientific">Wolbachia endosymbiont of Sergentomyia squamirostris</name>
    <dbReference type="NCBI Taxonomy" id="3113640"/>
    <lineage>
        <taxon>Bacteria</taxon>
        <taxon>Pseudomonadati</taxon>
        <taxon>Pseudomonadota</taxon>
        <taxon>Alphaproteobacteria</taxon>
        <taxon>Rickettsiales</taxon>
        <taxon>Anaplasmataceae</taxon>
        <taxon>Wolbachieae</taxon>
        <taxon>Wolbachia</taxon>
    </lineage>
</organism>
<sequence>MLNINNKVNYEINIKRKEKKYSWSTVFAWLYLKTIGRILPKRWNRWAENILYYDKTTANNEVQTDAFKTIDGSVQVDLKPEVVEKESQSVVINKDGGVQTDGVALITEEDDEALEEQLEGINQELELERLQNASLKEENRELRSAIEGLEKSYKGLTEDAGEREEELTKYKQDKKAMRDKVDEQQKTIFDQYMIIREQGEEIEATRKDNESLQAQIIELKSRLKDKEDKLIELNQQWQASKLVALLKSQTDKLCQAKDKNTELENKVSDLGHENKALRLSVNTLTAQLGEMENLGKQLQSVQESKQQLEIDLEGQLKADTKKLQEAKEGQLAKKAGAVSTVSTAKSTLSKLRNLPNKLSRDKGLNNFLSGKNEELKKGFPEFKEKHFCHNVLNETIKPLSNQDDGKFESSKLLELLESNLKQSAREIIEAKVKEVVNEHCNIGKNMGKELRDDTLKAKLSPSVRKCVKKLEFNKQEGVNKIVDSILHSFNSKNNNNNDSGELLKEIVTGKLTEAKMKCFSNKIQELQLALSIRDKFLSPDQGMCNQTQGGVNEYQLTEKAKKEHIPNSSMSSPNIASIHSLNSQKAVKIGS</sequence>
<proteinExistence type="predicted"/>
<feature type="coiled-coil region" evidence="1">
    <location>
        <begin position="111"/>
        <end position="236"/>
    </location>
</feature>
<protein>
    <submittedName>
        <fullName evidence="2">Uncharacterized protein</fullName>
    </submittedName>
</protein>
<reference evidence="2" key="1">
    <citation type="submission" date="2024-01" db="EMBL/GenBank/DDBJ databases">
        <title>Sequencing the genomes of a sandfly, Sergentomyia squamirostris, and its two endosymbionts.</title>
        <authorList>
            <person name="Itokawa K."/>
            <person name="Sanjoba C."/>
        </authorList>
    </citation>
    <scope>NUCLEOTIDE SEQUENCE</scope>
    <source>
        <strain evidence="2">WSSQ</strain>
    </source>
</reference>